<evidence type="ECO:0000256" key="6">
    <source>
        <dbReference type="ARBA" id="ARBA00022826"/>
    </source>
</evidence>
<evidence type="ECO:0000256" key="2">
    <source>
        <dbReference type="ARBA" id="ARBA00006666"/>
    </source>
</evidence>
<dbReference type="SUPFAM" id="SSF81324">
    <property type="entry name" value="Voltage-gated potassium channels"/>
    <property type="match status" value="2"/>
</dbReference>
<keyword evidence="3 12" id="KW-0813">Transport</keyword>
<dbReference type="PANTHER" id="PTHR11003">
    <property type="entry name" value="POTASSIUM CHANNEL, SUBFAMILY K"/>
    <property type="match status" value="1"/>
</dbReference>
<feature type="glycosylation site" description="N-linked (GlcNAc...) asparagine" evidence="13">
    <location>
        <position position="82"/>
    </location>
</feature>
<evidence type="ECO:0000256" key="7">
    <source>
        <dbReference type="ARBA" id="ARBA00022958"/>
    </source>
</evidence>
<evidence type="ECO:0000256" key="9">
    <source>
        <dbReference type="ARBA" id="ARBA00023065"/>
    </source>
</evidence>
<protein>
    <recommendedName>
        <fullName evidence="12">Potassium channel subfamily K member</fullName>
    </recommendedName>
</protein>
<dbReference type="PANTHER" id="PTHR11003:SF340">
    <property type="entry name" value="POTASSIUM CHANNEL SUBFAMILY K MEMBER 17"/>
    <property type="match status" value="1"/>
</dbReference>
<dbReference type="PRINTS" id="PR01095">
    <property type="entry name" value="TASKCHANNEL"/>
</dbReference>
<evidence type="ECO:0000256" key="3">
    <source>
        <dbReference type="ARBA" id="ARBA00022448"/>
    </source>
</evidence>
<evidence type="ECO:0000256" key="15">
    <source>
        <dbReference type="SAM" id="MobiDB-lite"/>
    </source>
</evidence>
<keyword evidence="11 14" id="KW-0407">Ion channel</keyword>
<organism evidence="18 19">
    <name type="scientific">Pleurodeles waltl</name>
    <name type="common">Iberian ribbed newt</name>
    <dbReference type="NCBI Taxonomy" id="8319"/>
    <lineage>
        <taxon>Eukaryota</taxon>
        <taxon>Metazoa</taxon>
        <taxon>Chordata</taxon>
        <taxon>Craniata</taxon>
        <taxon>Vertebrata</taxon>
        <taxon>Euteleostomi</taxon>
        <taxon>Amphibia</taxon>
        <taxon>Batrachia</taxon>
        <taxon>Caudata</taxon>
        <taxon>Salamandroidea</taxon>
        <taxon>Salamandridae</taxon>
        <taxon>Pleurodelinae</taxon>
        <taxon>Pleurodeles</taxon>
    </lineage>
</organism>
<gene>
    <name evidence="18" type="ORF">NDU88_000924</name>
</gene>
<feature type="compositionally biased region" description="Polar residues" evidence="15">
    <location>
        <begin position="282"/>
        <end position="292"/>
    </location>
</feature>
<feature type="domain" description="Potassium channel" evidence="17">
    <location>
        <begin position="80"/>
        <end position="143"/>
    </location>
</feature>
<dbReference type="AlphaFoldDB" id="A0AAV7RBC4"/>
<dbReference type="PIRSF" id="PIRSF038061">
    <property type="entry name" value="K_channel_subfamily_K_type"/>
    <property type="match status" value="1"/>
</dbReference>
<feature type="transmembrane region" description="Helical" evidence="16">
    <location>
        <begin position="116"/>
        <end position="136"/>
    </location>
</feature>
<dbReference type="GO" id="GO:0005886">
    <property type="term" value="C:plasma membrane"/>
    <property type="evidence" value="ECO:0007669"/>
    <property type="project" value="TreeGrafter"/>
</dbReference>
<evidence type="ECO:0000256" key="1">
    <source>
        <dbReference type="ARBA" id="ARBA00004141"/>
    </source>
</evidence>
<feature type="transmembrane region" description="Helical" evidence="16">
    <location>
        <begin position="12"/>
        <end position="33"/>
    </location>
</feature>
<evidence type="ECO:0000256" key="12">
    <source>
        <dbReference type="PIRNR" id="PIRNR038061"/>
    </source>
</evidence>
<feature type="compositionally biased region" description="Low complexity" evidence="15">
    <location>
        <begin position="293"/>
        <end position="303"/>
    </location>
</feature>
<feature type="transmembrane region" description="Helical" evidence="16">
    <location>
        <begin position="166"/>
        <end position="187"/>
    </location>
</feature>
<evidence type="ECO:0000256" key="13">
    <source>
        <dbReference type="PIRSR" id="PIRSR038061-1"/>
    </source>
</evidence>
<keyword evidence="8 16" id="KW-1133">Transmembrane helix</keyword>
<dbReference type="Pfam" id="PF07885">
    <property type="entry name" value="Ion_trans_2"/>
    <property type="match status" value="2"/>
</dbReference>
<dbReference type="GO" id="GO:0030322">
    <property type="term" value="P:stabilization of membrane potential"/>
    <property type="evidence" value="ECO:0007669"/>
    <property type="project" value="TreeGrafter"/>
</dbReference>
<dbReference type="InterPro" id="IPR013099">
    <property type="entry name" value="K_chnl_dom"/>
</dbReference>
<evidence type="ECO:0000256" key="8">
    <source>
        <dbReference type="ARBA" id="ARBA00022989"/>
    </source>
</evidence>
<evidence type="ECO:0000259" key="17">
    <source>
        <dbReference type="Pfam" id="PF07885"/>
    </source>
</evidence>
<feature type="transmembrane region" description="Helical" evidence="16">
    <location>
        <begin position="229"/>
        <end position="250"/>
    </location>
</feature>
<keyword evidence="10 12" id="KW-0472">Membrane</keyword>
<name>A0AAV7RBC4_PLEWA</name>
<evidence type="ECO:0000256" key="14">
    <source>
        <dbReference type="RuleBase" id="RU003857"/>
    </source>
</evidence>
<dbReference type="PRINTS" id="PR01333">
    <property type="entry name" value="2POREKCHANEL"/>
</dbReference>
<keyword evidence="5 14" id="KW-0812">Transmembrane</keyword>
<evidence type="ECO:0000313" key="19">
    <source>
        <dbReference type="Proteomes" id="UP001066276"/>
    </source>
</evidence>
<dbReference type="Gene3D" id="1.10.287.70">
    <property type="match status" value="1"/>
</dbReference>
<evidence type="ECO:0000256" key="5">
    <source>
        <dbReference type="ARBA" id="ARBA00022692"/>
    </source>
</evidence>
<keyword evidence="7 12" id="KW-0630">Potassium</keyword>
<reference evidence="18" key="1">
    <citation type="journal article" date="2022" name="bioRxiv">
        <title>Sequencing and chromosome-scale assembly of the giantPleurodeles waltlgenome.</title>
        <authorList>
            <person name="Brown T."/>
            <person name="Elewa A."/>
            <person name="Iarovenko S."/>
            <person name="Subramanian E."/>
            <person name="Araus A.J."/>
            <person name="Petzold A."/>
            <person name="Susuki M."/>
            <person name="Suzuki K.-i.T."/>
            <person name="Hayashi T."/>
            <person name="Toyoda A."/>
            <person name="Oliveira C."/>
            <person name="Osipova E."/>
            <person name="Leigh N.D."/>
            <person name="Simon A."/>
            <person name="Yun M.H."/>
        </authorList>
    </citation>
    <scope>NUCLEOTIDE SEQUENCE</scope>
    <source>
        <strain evidence="18">20211129_DDA</strain>
        <tissue evidence="18">Liver</tissue>
    </source>
</reference>
<comment type="caution">
    <text evidence="18">The sequence shown here is derived from an EMBL/GenBank/DDBJ whole genome shotgun (WGS) entry which is preliminary data.</text>
</comment>
<dbReference type="InterPro" id="IPR003092">
    <property type="entry name" value="2pore_dom_K_chnl_TASK"/>
</dbReference>
<dbReference type="InterPro" id="IPR003280">
    <property type="entry name" value="2pore_dom_K_chnl"/>
</dbReference>
<evidence type="ECO:0000256" key="16">
    <source>
        <dbReference type="SAM" id="Phobius"/>
    </source>
</evidence>
<dbReference type="GO" id="GO:0015271">
    <property type="term" value="F:outward rectifier potassium channel activity"/>
    <property type="evidence" value="ECO:0007669"/>
    <property type="project" value="TreeGrafter"/>
</dbReference>
<feature type="region of interest" description="Disordered" evidence="15">
    <location>
        <begin position="282"/>
        <end position="311"/>
    </location>
</feature>
<comment type="subcellular location">
    <subcellularLocation>
        <location evidence="1">Membrane</location>
        <topology evidence="1">Multi-pass membrane protein</topology>
    </subcellularLocation>
</comment>
<keyword evidence="4 12" id="KW-0633">Potassium transport</keyword>
<accession>A0AAV7RBC4</accession>
<sequence length="311" mass="34835">MPLCFCPRVPTTLLLLLLYTTYLLLGAGVFWALESGNEASTTQSLQELLRGQNFTCMDNQTLRRFIQGIIEAYKHGITIDKNTTRMGKWKFEGSFFFSVTAITTIGYGNLSPDTVSGRIFCIFFALFGIPLNLILLNRIGQWMLSWVHRCSNLLGRKLHQQRMAKVLTSSCALLTGLLLFLLLPPLMFTSMEGWTYDEAVYFAFITLSTIGFGDYVIGMNPSIVYPSWYRNVVALWILFGMAWLALIINLCISLCESPSNTCQGCQKKTSKEVEQELMDITENGNLQPVLQNSEDSASSSSTEAKSEHSDG</sequence>
<evidence type="ECO:0000313" key="18">
    <source>
        <dbReference type="EMBL" id="KAJ1148083.1"/>
    </source>
</evidence>
<proteinExistence type="inferred from homology"/>
<feature type="domain" description="Potassium channel" evidence="17">
    <location>
        <begin position="178"/>
        <end position="254"/>
    </location>
</feature>
<keyword evidence="9 12" id="KW-0406">Ion transport</keyword>
<comment type="similarity">
    <text evidence="2 14">Belongs to the two pore domain potassium channel (TC 1.A.1.8) family.</text>
</comment>
<feature type="transmembrane region" description="Helical" evidence="16">
    <location>
        <begin position="91"/>
        <end position="110"/>
    </location>
</feature>
<dbReference type="FunFam" id="1.10.287.70:FF:000110">
    <property type="entry name" value="Potassium channel subfamily K member"/>
    <property type="match status" value="1"/>
</dbReference>
<keyword evidence="19" id="KW-1185">Reference proteome</keyword>
<keyword evidence="6 12" id="KW-0631">Potassium channel</keyword>
<feature type="transmembrane region" description="Helical" evidence="16">
    <location>
        <begin position="199"/>
        <end position="217"/>
    </location>
</feature>
<dbReference type="EMBL" id="JANPWB010000009">
    <property type="protein sequence ID" value="KAJ1148083.1"/>
    <property type="molecule type" value="Genomic_DNA"/>
</dbReference>
<evidence type="ECO:0000256" key="11">
    <source>
        <dbReference type="ARBA" id="ARBA00023303"/>
    </source>
</evidence>
<dbReference type="GO" id="GO:0022841">
    <property type="term" value="F:potassium ion leak channel activity"/>
    <property type="evidence" value="ECO:0007669"/>
    <property type="project" value="TreeGrafter"/>
</dbReference>
<evidence type="ECO:0000256" key="10">
    <source>
        <dbReference type="ARBA" id="ARBA00023136"/>
    </source>
</evidence>
<evidence type="ECO:0000256" key="4">
    <source>
        <dbReference type="ARBA" id="ARBA00022538"/>
    </source>
</evidence>
<dbReference type="Proteomes" id="UP001066276">
    <property type="component" value="Chromosome 5"/>
</dbReference>